<sequence length="85" mass="10298">MNDIMMRQYNMLSKELQQEVQHYIEYLFVKMKKTNRQHIVTIPQQEKNRAYDALIQYAGCLPPDIDYKQEAIEFAVNYKRRLPSQ</sequence>
<accession>A0A6P1Y292</accession>
<dbReference type="KEGG" id="trz:GWP43_10845"/>
<dbReference type="Proteomes" id="UP000464374">
    <property type="component" value="Chromosome"/>
</dbReference>
<dbReference type="AlphaFoldDB" id="A0A6P1Y292"/>
<gene>
    <name evidence="1" type="ORF">GWP43_10845</name>
</gene>
<protein>
    <recommendedName>
        <fullName evidence="3">DUF2281 domain-containing protein</fullName>
    </recommendedName>
</protein>
<evidence type="ECO:0000313" key="2">
    <source>
        <dbReference type="Proteomes" id="UP000464374"/>
    </source>
</evidence>
<proteinExistence type="predicted"/>
<name>A0A6P1Y292_9SPIR</name>
<dbReference type="RefSeq" id="WP_162664166.1">
    <property type="nucleotide sequence ID" value="NZ_CP048020.1"/>
</dbReference>
<organism evidence="1 2">
    <name type="scientific">Treponema vincentii</name>
    <dbReference type="NCBI Taxonomy" id="69710"/>
    <lineage>
        <taxon>Bacteria</taxon>
        <taxon>Pseudomonadati</taxon>
        <taxon>Spirochaetota</taxon>
        <taxon>Spirochaetia</taxon>
        <taxon>Spirochaetales</taxon>
        <taxon>Treponemataceae</taxon>
        <taxon>Treponema</taxon>
    </lineage>
</organism>
<evidence type="ECO:0008006" key="3">
    <source>
        <dbReference type="Google" id="ProtNLM"/>
    </source>
</evidence>
<dbReference type="EMBL" id="CP048020">
    <property type="protein sequence ID" value="QHX43861.1"/>
    <property type="molecule type" value="Genomic_DNA"/>
</dbReference>
<evidence type="ECO:0000313" key="1">
    <source>
        <dbReference type="EMBL" id="QHX43861.1"/>
    </source>
</evidence>
<reference evidence="1 2" key="1">
    <citation type="submission" date="2020-01" db="EMBL/GenBank/DDBJ databases">
        <title>Complete genome sequence of a human oral phylogroup 1 Treponema sp. strain ATCC 700766, originally isolated from periodontitis dental plaque.</title>
        <authorList>
            <person name="Chan Y."/>
            <person name="Huo Y.-B."/>
            <person name="Yu X.-L."/>
            <person name="Zeng H."/>
            <person name="Leung W.-K."/>
            <person name="Watt R.M."/>
        </authorList>
    </citation>
    <scope>NUCLEOTIDE SEQUENCE [LARGE SCALE GENOMIC DNA]</scope>
    <source>
        <strain evidence="1 2">OMZ 804</strain>
    </source>
</reference>